<evidence type="ECO:0000259" key="1">
    <source>
        <dbReference type="Pfam" id="PF13480"/>
    </source>
</evidence>
<dbReference type="InterPro" id="IPR016181">
    <property type="entry name" value="Acyl_CoA_acyltransferase"/>
</dbReference>
<dbReference type="EMBL" id="JACOGG010000007">
    <property type="protein sequence ID" value="MBC3935369.1"/>
    <property type="molecule type" value="Genomic_DNA"/>
</dbReference>
<dbReference type="Pfam" id="PF13480">
    <property type="entry name" value="Acetyltransf_6"/>
    <property type="match status" value="1"/>
</dbReference>
<protein>
    <submittedName>
        <fullName evidence="2">GNAT family N-acetyltransferase</fullName>
    </submittedName>
</protein>
<reference evidence="2" key="1">
    <citation type="submission" date="2020-08" db="EMBL/GenBank/DDBJ databases">
        <title>Novel species isolated from subtropical streams in China.</title>
        <authorList>
            <person name="Lu H."/>
        </authorList>
    </citation>
    <scope>NUCLEOTIDE SEQUENCE</scope>
    <source>
        <strain evidence="2">CY7W</strain>
    </source>
</reference>
<dbReference type="Proteomes" id="UP000612361">
    <property type="component" value="Unassembled WGS sequence"/>
</dbReference>
<name>A0A923I056_9BURK</name>
<evidence type="ECO:0000313" key="2">
    <source>
        <dbReference type="EMBL" id="MBC3935369.1"/>
    </source>
</evidence>
<dbReference type="Gene3D" id="3.40.630.30">
    <property type="match status" value="1"/>
</dbReference>
<dbReference type="SUPFAM" id="SSF55729">
    <property type="entry name" value="Acyl-CoA N-acyltransferases (Nat)"/>
    <property type="match status" value="1"/>
</dbReference>
<dbReference type="AlphaFoldDB" id="A0A923I056"/>
<proteinExistence type="predicted"/>
<sequence length="349" mass="38548">MKFSIISFSELDAGLISSWHRLQQTAAVYDSPYFHPRFSQLVAQQRGDARLLVMEDAGQVAGLFPYHQLPGQTLNFIGEGLSDYQGVLHAPELTFPMADLLKAMGKSYLAFDHVPAVMQEFASHAWTGSRSLCLNLDGGYAAYAAKLAASREASLLKKVETNARKLGQRVGEVRFEFSSVDAADFQALLNGKSQQFIRTLGPQADIFAIGWIRQLMEGIQAQRGNDFSGVLSVLYAGDKLVAAHFGMRSATTLHYWFPWYDTQFGEYSPGLILLARCAEFGAAEGLTLIDLGRGEQAYKQRFATGFTELCEGAVSRPALLAKVHGSLWRGKRYLRDSALGSKLKAWRQS</sequence>
<accession>A0A923I056</accession>
<keyword evidence="3" id="KW-1185">Reference proteome</keyword>
<dbReference type="RefSeq" id="WP_186880949.1">
    <property type="nucleotide sequence ID" value="NZ_JACOGG010000007.1"/>
</dbReference>
<dbReference type="InterPro" id="IPR038740">
    <property type="entry name" value="BioF2-like_GNAT_dom"/>
</dbReference>
<feature type="domain" description="BioF2-like acetyltransferase" evidence="1">
    <location>
        <begin position="157"/>
        <end position="300"/>
    </location>
</feature>
<gene>
    <name evidence="2" type="ORF">H8K47_08350</name>
</gene>
<comment type="caution">
    <text evidence="2">The sequence shown here is derived from an EMBL/GenBank/DDBJ whole genome shotgun (WGS) entry which is preliminary data.</text>
</comment>
<evidence type="ECO:0000313" key="3">
    <source>
        <dbReference type="Proteomes" id="UP000612361"/>
    </source>
</evidence>
<organism evidence="2 3">
    <name type="scientific">Undibacterium rugosum</name>
    <dbReference type="NCBI Taxonomy" id="2762291"/>
    <lineage>
        <taxon>Bacteria</taxon>
        <taxon>Pseudomonadati</taxon>
        <taxon>Pseudomonadota</taxon>
        <taxon>Betaproteobacteria</taxon>
        <taxon>Burkholderiales</taxon>
        <taxon>Oxalobacteraceae</taxon>
        <taxon>Undibacterium</taxon>
    </lineage>
</organism>